<name>A0ABU6VPD8_9FABA</name>
<dbReference type="EMBL" id="JASCZI010151814">
    <property type="protein sequence ID" value="MED6174538.1"/>
    <property type="molecule type" value="Genomic_DNA"/>
</dbReference>
<accession>A0ABU6VPD8</accession>
<feature type="non-terminal residue" evidence="1">
    <location>
        <position position="89"/>
    </location>
</feature>
<evidence type="ECO:0000313" key="1">
    <source>
        <dbReference type="EMBL" id="MED6174538.1"/>
    </source>
</evidence>
<proteinExistence type="predicted"/>
<reference evidence="1 2" key="1">
    <citation type="journal article" date="2023" name="Plants (Basel)">
        <title>Bridging the Gap: Combining Genomics and Transcriptomics Approaches to Understand Stylosanthes scabra, an Orphan Legume from the Brazilian Caatinga.</title>
        <authorList>
            <person name="Ferreira-Neto J.R.C."/>
            <person name="da Silva M.D."/>
            <person name="Binneck E."/>
            <person name="de Melo N.F."/>
            <person name="da Silva R.H."/>
            <person name="de Melo A.L.T.M."/>
            <person name="Pandolfi V."/>
            <person name="Bustamante F.O."/>
            <person name="Brasileiro-Vidal A.C."/>
            <person name="Benko-Iseppon A.M."/>
        </authorList>
    </citation>
    <scope>NUCLEOTIDE SEQUENCE [LARGE SCALE GENOMIC DNA]</scope>
    <source>
        <tissue evidence="1">Leaves</tissue>
    </source>
</reference>
<keyword evidence="2" id="KW-1185">Reference proteome</keyword>
<protein>
    <submittedName>
        <fullName evidence="1">Uncharacterized protein</fullName>
    </submittedName>
</protein>
<comment type="caution">
    <text evidence="1">The sequence shown here is derived from an EMBL/GenBank/DDBJ whole genome shotgun (WGS) entry which is preliminary data.</text>
</comment>
<gene>
    <name evidence="1" type="ORF">PIB30_070018</name>
</gene>
<dbReference type="Proteomes" id="UP001341840">
    <property type="component" value="Unassembled WGS sequence"/>
</dbReference>
<sequence>MEVTLSSHFQGLKLAPASDFYSLILSYLGADREIGNLTYQFQAINTDNRLKYEPSWIHGDNHIWITFEVHRRVMQDMFTEFYAEVRQVG</sequence>
<organism evidence="1 2">
    <name type="scientific">Stylosanthes scabra</name>
    <dbReference type="NCBI Taxonomy" id="79078"/>
    <lineage>
        <taxon>Eukaryota</taxon>
        <taxon>Viridiplantae</taxon>
        <taxon>Streptophyta</taxon>
        <taxon>Embryophyta</taxon>
        <taxon>Tracheophyta</taxon>
        <taxon>Spermatophyta</taxon>
        <taxon>Magnoliopsida</taxon>
        <taxon>eudicotyledons</taxon>
        <taxon>Gunneridae</taxon>
        <taxon>Pentapetalae</taxon>
        <taxon>rosids</taxon>
        <taxon>fabids</taxon>
        <taxon>Fabales</taxon>
        <taxon>Fabaceae</taxon>
        <taxon>Papilionoideae</taxon>
        <taxon>50 kb inversion clade</taxon>
        <taxon>dalbergioids sensu lato</taxon>
        <taxon>Dalbergieae</taxon>
        <taxon>Pterocarpus clade</taxon>
        <taxon>Stylosanthes</taxon>
    </lineage>
</organism>
<evidence type="ECO:0000313" key="2">
    <source>
        <dbReference type="Proteomes" id="UP001341840"/>
    </source>
</evidence>